<dbReference type="GO" id="GO:0004222">
    <property type="term" value="F:metalloendopeptidase activity"/>
    <property type="evidence" value="ECO:0007669"/>
    <property type="project" value="TreeGrafter"/>
</dbReference>
<keyword evidence="7" id="KW-0645">Protease</keyword>
<gene>
    <name evidence="16" type="ORF">FB567DRAFT_503011</name>
</gene>
<keyword evidence="12" id="KW-0496">Mitochondrion</keyword>
<evidence type="ECO:0000256" key="13">
    <source>
        <dbReference type="ARBA" id="ARBA00034552"/>
    </source>
</evidence>
<evidence type="ECO:0000256" key="7">
    <source>
        <dbReference type="ARBA" id="ARBA00022670"/>
    </source>
</evidence>
<keyword evidence="11" id="KW-0482">Metalloprotease</keyword>
<dbReference type="InterPro" id="IPR013578">
    <property type="entry name" value="Peptidase_M16C_assoc"/>
</dbReference>
<dbReference type="GO" id="GO:0016485">
    <property type="term" value="P:protein processing"/>
    <property type="evidence" value="ECO:0007669"/>
    <property type="project" value="TreeGrafter"/>
</dbReference>
<reference evidence="16" key="1">
    <citation type="journal article" date="2021" name="Nat. Commun.">
        <title>Genetic determinants of endophytism in the Arabidopsis root mycobiome.</title>
        <authorList>
            <person name="Mesny F."/>
            <person name="Miyauchi S."/>
            <person name="Thiergart T."/>
            <person name="Pickel B."/>
            <person name="Atanasova L."/>
            <person name="Karlsson M."/>
            <person name="Huettel B."/>
            <person name="Barry K.W."/>
            <person name="Haridas S."/>
            <person name="Chen C."/>
            <person name="Bauer D."/>
            <person name="Andreopoulos W."/>
            <person name="Pangilinan J."/>
            <person name="LaButti K."/>
            <person name="Riley R."/>
            <person name="Lipzen A."/>
            <person name="Clum A."/>
            <person name="Drula E."/>
            <person name="Henrissat B."/>
            <person name="Kohler A."/>
            <person name="Grigoriev I.V."/>
            <person name="Martin F.M."/>
            <person name="Hacquard S."/>
        </authorList>
    </citation>
    <scope>NUCLEOTIDE SEQUENCE</scope>
    <source>
        <strain evidence="16">MPI-SDFR-AT-0120</strain>
    </source>
</reference>
<name>A0A8K0QZL1_9PLEO</name>
<dbReference type="InterPro" id="IPR011765">
    <property type="entry name" value="Pept_M16_N"/>
</dbReference>
<dbReference type="PANTHER" id="PTHR43016">
    <property type="entry name" value="PRESEQUENCE PROTEASE"/>
    <property type="match status" value="1"/>
</dbReference>
<dbReference type="EMBL" id="JAGMVJ010000018">
    <property type="protein sequence ID" value="KAH7077053.1"/>
    <property type="molecule type" value="Genomic_DNA"/>
</dbReference>
<evidence type="ECO:0000256" key="11">
    <source>
        <dbReference type="ARBA" id="ARBA00023049"/>
    </source>
</evidence>
<organism evidence="16 17">
    <name type="scientific">Paraphoma chrysanthemicola</name>
    <dbReference type="NCBI Taxonomy" id="798071"/>
    <lineage>
        <taxon>Eukaryota</taxon>
        <taxon>Fungi</taxon>
        <taxon>Dikarya</taxon>
        <taxon>Ascomycota</taxon>
        <taxon>Pezizomycotina</taxon>
        <taxon>Dothideomycetes</taxon>
        <taxon>Pleosporomycetidae</taxon>
        <taxon>Pleosporales</taxon>
        <taxon>Pleosporineae</taxon>
        <taxon>Phaeosphaeriaceae</taxon>
        <taxon>Paraphoma</taxon>
    </lineage>
</organism>
<evidence type="ECO:0000256" key="14">
    <source>
        <dbReference type="ARBA" id="ARBA00045897"/>
    </source>
</evidence>
<accession>A0A8K0QZL1</accession>
<keyword evidence="9" id="KW-0378">Hydrolase</keyword>
<keyword evidence="17" id="KW-1185">Reference proteome</keyword>
<comment type="function">
    <text evidence="14">Degrades mitochondrial transit peptides after their cleavage in the intermembrane space or in the matrix, and presequence peptides; clearance of these peptides is required to keep the presequence processing machinery running. Preferentially cleaves the N-terminal side of paired basic amino acid residues. Also degrades other unstructured peptides. May function as an ATP-dependent peptidase as opposed to a metalloendopeptidase.</text>
</comment>
<keyword evidence="10" id="KW-0862">Zinc</keyword>
<evidence type="ECO:0000256" key="10">
    <source>
        <dbReference type="ARBA" id="ARBA00022833"/>
    </source>
</evidence>
<comment type="subcellular location">
    <subcellularLocation>
        <location evidence="3">Mitochondrion intermembrane space</location>
    </subcellularLocation>
    <subcellularLocation>
        <location evidence="2">Mitochondrion matrix</location>
    </subcellularLocation>
</comment>
<comment type="subunit">
    <text evidence="5">Monomer and homodimer; homodimerization is induced by binding of the substrate.</text>
</comment>
<dbReference type="Pfam" id="PF08367">
    <property type="entry name" value="M16C_assoc"/>
    <property type="match status" value="1"/>
</dbReference>
<dbReference type="Pfam" id="PF05193">
    <property type="entry name" value="Peptidase_M16_C"/>
    <property type="match status" value="1"/>
</dbReference>
<evidence type="ECO:0000256" key="8">
    <source>
        <dbReference type="ARBA" id="ARBA00022723"/>
    </source>
</evidence>
<comment type="similarity">
    <text evidence="4">Belongs to the peptidase M16 family. PreP subfamily.</text>
</comment>
<dbReference type="SMART" id="SM01264">
    <property type="entry name" value="M16C_associated"/>
    <property type="match status" value="1"/>
</dbReference>
<comment type="caution">
    <text evidence="16">The sequence shown here is derived from an EMBL/GenBank/DDBJ whole genome shotgun (WGS) entry which is preliminary data.</text>
</comment>
<evidence type="ECO:0000256" key="1">
    <source>
        <dbReference type="ARBA" id="ARBA00001947"/>
    </source>
</evidence>
<evidence type="ECO:0000256" key="3">
    <source>
        <dbReference type="ARBA" id="ARBA00004569"/>
    </source>
</evidence>
<dbReference type="FunFam" id="3.30.830.10:FF:000009">
    <property type="entry name" value="Presequence protease, mitochondrial"/>
    <property type="match status" value="1"/>
</dbReference>
<dbReference type="GO" id="GO:0005759">
    <property type="term" value="C:mitochondrial matrix"/>
    <property type="evidence" value="ECO:0007669"/>
    <property type="project" value="UniProtKB-SubCell"/>
</dbReference>
<dbReference type="GO" id="GO:0046872">
    <property type="term" value="F:metal ion binding"/>
    <property type="evidence" value="ECO:0007669"/>
    <property type="project" value="UniProtKB-KW"/>
</dbReference>
<evidence type="ECO:0000256" key="12">
    <source>
        <dbReference type="ARBA" id="ARBA00023128"/>
    </source>
</evidence>
<dbReference type="Pfam" id="PF00675">
    <property type="entry name" value="Peptidase_M16"/>
    <property type="match status" value="1"/>
</dbReference>
<evidence type="ECO:0000259" key="15">
    <source>
        <dbReference type="SMART" id="SM01264"/>
    </source>
</evidence>
<dbReference type="InterPro" id="IPR007863">
    <property type="entry name" value="Peptidase_M16_C"/>
</dbReference>
<evidence type="ECO:0000313" key="16">
    <source>
        <dbReference type="EMBL" id="KAH7077053.1"/>
    </source>
</evidence>
<evidence type="ECO:0000256" key="9">
    <source>
        <dbReference type="ARBA" id="ARBA00022801"/>
    </source>
</evidence>
<evidence type="ECO:0000256" key="4">
    <source>
        <dbReference type="ARBA" id="ARBA00007575"/>
    </source>
</evidence>
<dbReference type="GO" id="GO:0005758">
    <property type="term" value="C:mitochondrial intermembrane space"/>
    <property type="evidence" value="ECO:0007669"/>
    <property type="project" value="UniProtKB-SubCell"/>
</dbReference>
<dbReference type="InterPro" id="IPR011249">
    <property type="entry name" value="Metalloenz_LuxS/M16"/>
</dbReference>
<feature type="domain" description="Peptidase M16C associated" evidence="15">
    <location>
        <begin position="504"/>
        <end position="762"/>
    </location>
</feature>
<dbReference type="Proteomes" id="UP000813461">
    <property type="component" value="Unassembled WGS sequence"/>
</dbReference>
<dbReference type="AlphaFoldDB" id="A0A8K0QZL1"/>
<comment type="cofactor">
    <cofactor evidence="1">
        <name>Zn(2+)</name>
        <dbReference type="ChEBI" id="CHEBI:29105"/>
    </cofactor>
</comment>
<evidence type="ECO:0000313" key="17">
    <source>
        <dbReference type="Proteomes" id="UP000813461"/>
    </source>
</evidence>
<dbReference type="InterPro" id="IPR055130">
    <property type="entry name" value="PreP_C"/>
</dbReference>
<sequence>MMLRSAQCQLRTTRSAKTHVLRPAHIRRRGYAAITDVSNFPQPGEKLHGFTLKRVKQVPELELTALHLQHDKTGAEYLHIARDDTNNVFSIGFKTNPPDATGVPHILEHTTLCGSERYPIRDPFFKMLPRSLSNFMNAWTFPDHTGYPFATTNAQDFKNLMSVYLDATLHPLLKENDFTQEGWRIGPENPIAAETDDPSAKRLVFKGVVYNEMKGQMSDASYLFYTKFQEHLFPAINNSGGDPQKITDLTWEQLRKFHADHYHPSNAKILTYGDMPLTEHLKEVDGRLSSFDKIKADQEVKAPIELNAPKDIVVSGPLDPLVPQDKQYKTSVTWLMGDTADSVENFALGVLSSLLMSGYGSPLYRNLIESGLGADFSANTGYDSAGRRGVFSVGLDAVKAEDVVKVQEAIASTFREVRKNGFEKIKVDGILHQLELSLKHKTASFGMGILQRLKPSWFNGIDPMEALAWQQTVDDFQRKYAQGDYLESLIEKYLFTNNTLTFTMQPSETFSQELVEEENQRLASKILETTKKFSSEQEAQKYLEKRELELLEVQEKARNEDLSCLPTVHVKDIPREKERKPLRHTDLDGVKVQWREAPTNGLTYFRAVHKLQDLPDELRELIPLYTSAINRLGTKTKTMEQLEELIKLKTGGISVGYHSSQSPVSLTSYEEGLAFSGYAFDRNIPDMYELLRTIIQDTDFDSPEAEKKIRELLQSSSSGAINSIAESGHSYAMRYAEAGISPVGRLAEETGGLTQVKLTSSLASQESLSDVIQKLKAIQSFTIANSNQLRVALNCGPESATPNQEALHRFLLTLPKSVKVPTTTEQAQYPRNAKSFFPLPYQVYYSARAVPTVPYTDPSSAPLEILAKLLTFKQLHPEIREKGGAYGGGAYARGLGGLFGMYSYRDPNPQNSMKIMNEAGQWARERAWTAQDLEEAKLSAFQSYDAPQSVSREGMRLFLSGVTDDMLQERRERLLDVTAEQVKTVADEFLIKRASEASVAILGEKKDWATEANGWEFRDLGMAAEKIEEAAQLQEEGLAAAAP</sequence>
<proteinExistence type="inferred from homology"/>
<evidence type="ECO:0000256" key="2">
    <source>
        <dbReference type="ARBA" id="ARBA00004305"/>
    </source>
</evidence>
<dbReference type="Gene3D" id="3.30.830.10">
    <property type="entry name" value="Metalloenzyme, LuxS/M16 peptidase-like"/>
    <property type="match status" value="4"/>
</dbReference>
<evidence type="ECO:0000256" key="5">
    <source>
        <dbReference type="ARBA" id="ARBA00011853"/>
    </source>
</evidence>
<evidence type="ECO:0000256" key="6">
    <source>
        <dbReference type="ARBA" id="ARBA00020167"/>
    </source>
</evidence>
<dbReference type="SUPFAM" id="SSF63411">
    <property type="entry name" value="LuxS/MPP-like metallohydrolase"/>
    <property type="match status" value="4"/>
</dbReference>
<dbReference type="FunFam" id="3.30.830.10:FF:000020">
    <property type="entry name" value="Mitochondrial presequence protease"/>
    <property type="match status" value="1"/>
</dbReference>
<dbReference type="OrthoDB" id="10250783at2759"/>
<dbReference type="Pfam" id="PF22516">
    <property type="entry name" value="PreP_C"/>
    <property type="match status" value="1"/>
</dbReference>
<dbReference type="PANTHER" id="PTHR43016:SF13">
    <property type="entry name" value="PRESEQUENCE PROTEASE, MITOCHONDRIAL"/>
    <property type="match status" value="1"/>
</dbReference>
<dbReference type="FunFam" id="3.30.830.10:FF:000011">
    <property type="entry name" value="Presequence protease, mitochondrial"/>
    <property type="match status" value="1"/>
</dbReference>
<keyword evidence="8" id="KW-0479">Metal-binding</keyword>
<protein>
    <recommendedName>
        <fullName evidence="6">Presequence protease, mitochondrial</fullName>
    </recommendedName>
    <alternativeName>
        <fullName evidence="13">Pitrilysin metalloproteinase</fullName>
    </alternativeName>
</protein>